<proteinExistence type="predicted"/>
<dbReference type="Pfam" id="PF11638">
    <property type="entry name" value="DnaA_N"/>
    <property type="match status" value="1"/>
</dbReference>
<sequence length="115" mass="13465">MEAVFANKVWEHLSEQVSLKITEEEYKCWFTGTTAEFKENEGVLIINSQNEFQRHWLFANYKRLIFDIVEEVSGMPYELHFELLPGAEAHNVPIPPLVMHSYFGSIINEELVYRG</sequence>
<protein>
    <recommendedName>
        <fullName evidence="1">DnaA N-terminal domain-containing protein</fullName>
    </recommendedName>
</protein>
<feature type="domain" description="DnaA N-terminal" evidence="1">
    <location>
        <begin position="7"/>
        <end position="69"/>
    </location>
</feature>
<dbReference type="Gene3D" id="3.30.300.180">
    <property type="match status" value="1"/>
</dbReference>
<gene>
    <name evidence="2" type="ORF">CON36_32300</name>
</gene>
<dbReference type="AlphaFoldDB" id="A0A9X6ST63"/>
<evidence type="ECO:0000313" key="2">
    <source>
        <dbReference type="EMBL" id="PDZ94710.1"/>
    </source>
</evidence>
<dbReference type="InterPro" id="IPR024633">
    <property type="entry name" value="DnaA_N_dom"/>
</dbReference>
<reference evidence="2 3" key="1">
    <citation type="submission" date="2017-09" db="EMBL/GenBank/DDBJ databases">
        <title>Large-scale bioinformatics analysis of Bacillus genomes uncovers conserved roles of natural products in bacterial physiology.</title>
        <authorList>
            <consortium name="Agbiome Team Llc"/>
            <person name="Bleich R.M."/>
            <person name="Grubbs K.J."/>
            <person name="Santa Maria K.C."/>
            <person name="Allen S.E."/>
            <person name="Farag S."/>
            <person name="Shank E.A."/>
            <person name="Bowers A."/>
        </authorList>
    </citation>
    <scope>NUCLEOTIDE SEQUENCE [LARGE SCALE GENOMIC DNA]</scope>
    <source>
        <strain evidence="2 3">AFS092789</strain>
    </source>
</reference>
<dbReference type="RefSeq" id="WP_098006768.1">
    <property type="nucleotide sequence ID" value="NZ_NVMX01000129.1"/>
</dbReference>
<comment type="caution">
    <text evidence="2">The sequence shown here is derived from an EMBL/GenBank/DDBJ whole genome shotgun (WGS) entry which is preliminary data.</text>
</comment>
<dbReference type="Proteomes" id="UP000219922">
    <property type="component" value="Unassembled WGS sequence"/>
</dbReference>
<name>A0A9X6ST63_BACCE</name>
<dbReference type="EMBL" id="NVMX01000129">
    <property type="protein sequence ID" value="PDZ94710.1"/>
    <property type="molecule type" value="Genomic_DNA"/>
</dbReference>
<organism evidence="2 3">
    <name type="scientific">Bacillus cereus</name>
    <dbReference type="NCBI Taxonomy" id="1396"/>
    <lineage>
        <taxon>Bacteria</taxon>
        <taxon>Bacillati</taxon>
        <taxon>Bacillota</taxon>
        <taxon>Bacilli</taxon>
        <taxon>Bacillales</taxon>
        <taxon>Bacillaceae</taxon>
        <taxon>Bacillus</taxon>
        <taxon>Bacillus cereus group</taxon>
    </lineage>
</organism>
<evidence type="ECO:0000313" key="3">
    <source>
        <dbReference type="Proteomes" id="UP000219922"/>
    </source>
</evidence>
<dbReference type="InterPro" id="IPR038454">
    <property type="entry name" value="DnaA_N_sf"/>
</dbReference>
<accession>A0A9X6ST63</accession>
<evidence type="ECO:0000259" key="1">
    <source>
        <dbReference type="Pfam" id="PF11638"/>
    </source>
</evidence>